<reference evidence="14 15" key="1">
    <citation type="submission" date="2019-09" db="EMBL/GenBank/DDBJ databases">
        <title>Mumia zhuanghuii sp. nov. isolated from the intestinal contents of plateau pika (Ochotona curzoniae) in the Qinghai-Tibet plateau of China.</title>
        <authorList>
            <person name="Tian Z."/>
        </authorList>
    </citation>
    <scope>NUCLEOTIDE SEQUENCE [LARGE SCALE GENOMIC DNA]</scope>
    <source>
        <strain evidence="15">350</strain>
    </source>
</reference>
<evidence type="ECO:0000256" key="2">
    <source>
        <dbReference type="ARBA" id="ARBA00003968"/>
    </source>
</evidence>
<dbReference type="SUPFAM" id="SSF53271">
    <property type="entry name" value="PRTase-like"/>
    <property type="match status" value="1"/>
</dbReference>
<comment type="catalytic activity">
    <reaction evidence="1 12">
        <text>AMP + diphosphate = 5-phospho-alpha-D-ribose 1-diphosphate + adenine</text>
        <dbReference type="Rhea" id="RHEA:16609"/>
        <dbReference type="ChEBI" id="CHEBI:16708"/>
        <dbReference type="ChEBI" id="CHEBI:33019"/>
        <dbReference type="ChEBI" id="CHEBI:58017"/>
        <dbReference type="ChEBI" id="CHEBI:456215"/>
        <dbReference type="EC" id="2.4.2.7"/>
    </reaction>
</comment>
<keyword evidence="8 12" id="KW-0963">Cytoplasm</keyword>
<dbReference type="AlphaFoldDB" id="A0A5Q6RYW8"/>
<dbReference type="EMBL" id="VDFQ02000002">
    <property type="protein sequence ID" value="KAA1423281.1"/>
    <property type="molecule type" value="Genomic_DNA"/>
</dbReference>
<evidence type="ECO:0000256" key="10">
    <source>
        <dbReference type="ARBA" id="ARBA00022679"/>
    </source>
</evidence>
<evidence type="ECO:0000256" key="4">
    <source>
        <dbReference type="ARBA" id="ARBA00004659"/>
    </source>
</evidence>
<proteinExistence type="inferred from homology"/>
<evidence type="ECO:0000256" key="6">
    <source>
        <dbReference type="ARBA" id="ARBA00011738"/>
    </source>
</evidence>
<evidence type="ECO:0000256" key="3">
    <source>
        <dbReference type="ARBA" id="ARBA00004496"/>
    </source>
</evidence>
<evidence type="ECO:0000313" key="14">
    <source>
        <dbReference type="EMBL" id="KAA1423281.1"/>
    </source>
</evidence>
<protein>
    <recommendedName>
        <fullName evidence="7 12">Adenine phosphoribosyltransferase</fullName>
        <shortName evidence="12">APRT</shortName>
        <ecNumber evidence="7 12">2.4.2.7</ecNumber>
    </recommendedName>
</protein>
<organism evidence="14 15">
    <name type="scientific">Mumia zhuanghuii</name>
    <dbReference type="NCBI Taxonomy" id="2585211"/>
    <lineage>
        <taxon>Bacteria</taxon>
        <taxon>Bacillati</taxon>
        <taxon>Actinomycetota</taxon>
        <taxon>Actinomycetes</taxon>
        <taxon>Propionibacteriales</taxon>
        <taxon>Nocardioidaceae</taxon>
        <taxon>Mumia</taxon>
    </lineage>
</organism>
<dbReference type="PANTHER" id="PTHR32315">
    <property type="entry name" value="ADENINE PHOSPHORIBOSYLTRANSFERASE"/>
    <property type="match status" value="1"/>
</dbReference>
<dbReference type="Proteomes" id="UP000307768">
    <property type="component" value="Unassembled WGS sequence"/>
</dbReference>
<dbReference type="NCBIfam" id="NF002634">
    <property type="entry name" value="PRK02304.1-3"/>
    <property type="match status" value="1"/>
</dbReference>
<dbReference type="PANTHER" id="PTHR32315:SF3">
    <property type="entry name" value="ADENINE PHOSPHORIBOSYLTRANSFERASE"/>
    <property type="match status" value="1"/>
</dbReference>
<dbReference type="GO" id="GO:0006166">
    <property type="term" value="P:purine ribonucleoside salvage"/>
    <property type="evidence" value="ECO:0007669"/>
    <property type="project" value="UniProtKB-UniRule"/>
</dbReference>
<dbReference type="GO" id="GO:0002055">
    <property type="term" value="F:adenine binding"/>
    <property type="evidence" value="ECO:0007669"/>
    <property type="project" value="TreeGrafter"/>
</dbReference>
<dbReference type="HAMAP" id="MF_00004">
    <property type="entry name" value="Aden_phosphoribosyltr"/>
    <property type="match status" value="1"/>
</dbReference>
<evidence type="ECO:0000259" key="13">
    <source>
        <dbReference type="Pfam" id="PF00156"/>
    </source>
</evidence>
<comment type="similarity">
    <text evidence="5 12">Belongs to the purine/pyrimidine phosphoribosyltransferase family.</text>
</comment>
<dbReference type="InterPro" id="IPR005764">
    <property type="entry name" value="Ade_phspho_trans"/>
</dbReference>
<dbReference type="NCBIfam" id="TIGR01090">
    <property type="entry name" value="apt"/>
    <property type="match status" value="1"/>
</dbReference>
<evidence type="ECO:0000256" key="12">
    <source>
        <dbReference type="HAMAP-Rule" id="MF_00004"/>
    </source>
</evidence>
<keyword evidence="11 12" id="KW-0660">Purine salvage</keyword>
<feature type="domain" description="Phosphoribosyltransferase" evidence="13">
    <location>
        <begin position="51"/>
        <end position="158"/>
    </location>
</feature>
<dbReference type="GO" id="GO:0003999">
    <property type="term" value="F:adenine phosphoribosyltransferase activity"/>
    <property type="evidence" value="ECO:0007669"/>
    <property type="project" value="UniProtKB-UniRule"/>
</dbReference>
<dbReference type="InterPro" id="IPR029057">
    <property type="entry name" value="PRTase-like"/>
</dbReference>
<comment type="subcellular location">
    <subcellularLocation>
        <location evidence="3 12">Cytoplasm</location>
    </subcellularLocation>
</comment>
<comment type="function">
    <text evidence="2 12">Catalyzes a salvage reaction resulting in the formation of AMP, that is energically less costly than de novo synthesis.</text>
</comment>
<dbReference type="Gene3D" id="3.40.50.2020">
    <property type="match status" value="1"/>
</dbReference>
<evidence type="ECO:0000256" key="9">
    <source>
        <dbReference type="ARBA" id="ARBA00022676"/>
    </source>
</evidence>
<comment type="caution">
    <text evidence="14">The sequence shown here is derived from an EMBL/GenBank/DDBJ whole genome shotgun (WGS) entry which is preliminary data.</text>
</comment>
<dbReference type="CDD" id="cd06223">
    <property type="entry name" value="PRTases_typeI"/>
    <property type="match status" value="1"/>
</dbReference>
<evidence type="ECO:0000256" key="7">
    <source>
        <dbReference type="ARBA" id="ARBA00011893"/>
    </source>
</evidence>
<dbReference type="FunFam" id="3.40.50.2020:FF:000004">
    <property type="entry name" value="Adenine phosphoribosyltransferase"/>
    <property type="match status" value="1"/>
</dbReference>
<dbReference type="GO" id="GO:0006168">
    <property type="term" value="P:adenine salvage"/>
    <property type="evidence" value="ECO:0007669"/>
    <property type="project" value="InterPro"/>
</dbReference>
<dbReference type="Pfam" id="PF00156">
    <property type="entry name" value="Pribosyltran"/>
    <property type="match status" value="1"/>
</dbReference>
<dbReference type="GO" id="GO:0044209">
    <property type="term" value="P:AMP salvage"/>
    <property type="evidence" value="ECO:0007669"/>
    <property type="project" value="UniProtKB-UniRule"/>
</dbReference>
<dbReference type="GO" id="GO:0016208">
    <property type="term" value="F:AMP binding"/>
    <property type="evidence" value="ECO:0007669"/>
    <property type="project" value="TreeGrafter"/>
</dbReference>
<dbReference type="RefSeq" id="WP_149768800.1">
    <property type="nucleotide sequence ID" value="NZ_VDFQ02000002.1"/>
</dbReference>
<evidence type="ECO:0000256" key="1">
    <source>
        <dbReference type="ARBA" id="ARBA00000868"/>
    </source>
</evidence>
<dbReference type="InterPro" id="IPR000836">
    <property type="entry name" value="PRTase_dom"/>
</dbReference>
<dbReference type="EC" id="2.4.2.7" evidence="7 12"/>
<accession>A0A5Q6RYW8</accession>
<name>A0A5Q6RYW8_9ACTN</name>
<keyword evidence="9 12" id="KW-0328">Glycosyltransferase</keyword>
<dbReference type="InterPro" id="IPR050054">
    <property type="entry name" value="UPRTase/APRTase"/>
</dbReference>
<dbReference type="UniPathway" id="UPA00588">
    <property type="reaction ID" value="UER00646"/>
</dbReference>
<keyword evidence="10 12" id="KW-0808">Transferase</keyword>
<evidence type="ECO:0000256" key="8">
    <source>
        <dbReference type="ARBA" id="ARBA00022490"/>
    </source>
</evidence>
<evidence type="ECO:0000256" key="11">
    <source>
        <dbReference type="ARBA" id="ARBA00022726"/>
    </source>
</evidence>
<gene>
    <name evidence="12" type="primary">apt</name>
    <name evidence="14" type="ORF">FE697_006560</name>
</gene>
<dbReference type="NCBIfam" id="NF002636">
    <property type="entry name" value="PRK02304.1-5"/>
    <property type="match status" value="1"/>
</dbReference>
<dbReference type="GO" id="GO:0005737">
    <property type="term" value="C:cytoplasm"/>
    <property type="evidence" value="ECO:0007669"/>
    <property type="project" value="UniProtKB-SubCell"/>
</dbReference>
<sequence>MPGDLDEALDRLVRDIPDWPSPGVTFRDVTPLLADPAGLRLTVEGLAALGREIAGGDIDKVVGIEARGFIFGTPVAVALGAGFVPARKAGKLPAPTYAVDYDLEYGSATVEIHRDAIAPGDRVLVVDDVLATGGTLAAVDDLLARAGAKSAANVVVLEIGALGGRARLDPDRFGTLRTY</sequence>
<comment type="pathway">
    <text evidence="4 12">Purine metabolism; AMP biosynthesis via salvage pathway; AMP from adenine: step 1/1.</text>
</comment>
<evidence type="ECO:0000256" key="5">
    <source>
        <dbReference type="ARBA" id="ARBA00008391"/>
    </source>
</evidence>
<dbReference type="OrthoDB" id="9803963at2"/>
<comment type="subunit">
    <text evidence="6 12">Homodimer.</text>
</comment>
<evidence type="ECO:0000313" key="15">
    <source>
        <dbReference type="Proteomes" id="UP000307768"/>
    </source>
</evidence>